<feature type="domain" description="Iminophenyl-pyruvate dimer synthase" evidence="1">
    <location>
        <begin position="21"/>
        <end position="198"/>
    </location>
</feature>
<dbReference type="EMBL" id="RJKE01000001">
    <property type="protein sequence ID" value="ROO86644.1"/>
    <property type="molecule type" value="Genomic_DNA"/>
</dbReference>
<organism evidence="2 3">
    <name type="scientific">Actinocorallia herbida</name>
    <dbReference type="NCBI Taxonomy" id="58109"/>
    <lineage>
        <taxon>Bacteria</taxon>
        <taxon>Bacillati</taxon>
        <taxon>Actinomycetota</taxon>
        <taxon>Actinomycetes</taxon>
        <taxon>Streptosporangiales</taxon>
        <taxon>Thermomonosporaceae</taxon>
        <taxon>Actinocorallia</taxon>
    </lineage>
</organism>
<dbReference type="OrthoDB" id="9800162at2"/>
<accession>A0A3N1CZC3</accession>
<dbReference type="AlphaFoldDB" id="A0A3N1CZC3"/>
<dbReference type="InterPro" id="IPR026820">
    <property type="entry name" value="VioB/RebD_dom"/>
</dbReference>
<dbReference type="Proteomes" id="UP000272400">
    <property type="component" value="Unassembled WGS sequence"/>
</dbReference>
<reference evidence="2 3" key="1">
    <citation type="submission" date="2018-11" db="EMBL/GenBank/DDBJ databases">
        <title>Sequencing the genomes of 1000 actinobacteria strains.</title>
        <authorList>
            <person name="Klenk H.-P."/>
        </authorList>
    </citation>
    <scope>NUCLEOTIDE SEQUENCE [LARGE SCALE GENOMIC DNA]</scope>
    <source>
        <strain evidence="2 3">DSM 44254</strain>
    </source>
</reference>
<dbReference type="InterPro" id="IPR012347">
    <property type="entry name" value="Ferritin-like"/>
</dbReference>
<keyword evidence="3" id="KW-1185">Reference proteome</keyword>
<comment type="caution">
    <text evidence="2">The sequence shown here is derived from an EMBL/GenBank/DDBJ whole genome shotgun (WGS) entry which is preliminary data.</text>
</comment>
<gene>
    <name evidence="2" type="ORF">EDD29_4219</name>
</gene>
<evidence type="ECO:0000313" key="2">
    <source>
        <dbReference type="EMBL" id="ROO86644.1"/>
    </source>
</evidence>
<evidence type="ECO:0000313" key="3">
    <source>
        <dbReference type="Proteomes" id="UP000272400"/>
    </source>
</evidence>
<dbReference type="RefSeq" id="WP_123666026.1">
    <property type="nucleotide sequence ID" value="NZ_RJKE01000001.1"/>
</dbReference>
<proteinExistence type="predicted"/>
<name>A0A3N1CZC3_9ACTN</name>
<dbReference type="Gene3D" id="1.20.1260.10">
    <property type="match status" value="1"/>
</dbReference>
<dbReference type="PANTHER" id="PTHR34400:SF4">
    <property type="entry name" value="MEMBRANE PROTEIN"/>
    <property type="match status" value="1"/>
</dbReference>
<protein>
    <submittedName>
        <fullName evidence="2">Ferritin-like protein</fullName>
    </submittedName>
</protein>
<dbReference type="Pfam" id="PF12902">
    <property type="entry name" value="Ferritin-like"/>
    <property type="match status" value="1"/>
</dbReference>
<evidence type="ECO:0000259" key="1">
    <source>
        <dbReference type="Pfam" id="PF12902"/>
    </source>
</evidence>
<sequence>MQHPAAQDRRIRTPEDLREHLQWALEVEHAVLPAYLCALFSLDAGRNPDAVTVMAGAIAERLLHLALAANLLNAVGGTPRLDSPRMLPHPYPRPLPHCDPSLEVSLLPFGPEALDMFLRLDDPAPPWASAESGRFTAPAELHAAIGDGLRTLCADLGEPEVFGGDPARQVASAPFGPAAGHLIRVDGLASAQAALKELTGPRTRHGRRPGLRELRSGRRYRYGDTPRSGPTGSPLTVDLTAVRPMAADPRLADHAPGTRVRTAQDEFNHTYCAVLHLLEQSFTGVPRLFPTATATLYGLKAQAQALMNTPETPRTTAGPTFEYVYPESRRWGPADPRHLTVHPDAPYLSYGAPPLKRRLPLAPLPR</sequence>
<dbReference type="PANTHER" id="PTHR34400">
    <property type="match status" value="1"/>
</dbReference>